<dbReference type="Pfam" id="PF21508">
    <property type="entry name" value="MenC_N"/>
    <property type="match status" value="1"/>
</dbReference>
<organism evidence="7 8">
    <name type="scientific">Hyella patelloides LEGE 07179</name>
    <dbReference type="NCBI Taxonomy" id="945734"/>
    <lineage>
        <taxon>Bacteria</taxon>
        <taxon>Bacillati</taxon>
        <taxon>Cyanobacteriota</taxon>
        <taxon>Cyanophyceae</taxon>
        <taxon>Pleurocapsales</taxon>
        <taxon>Hyellaceae</taxon>
        <taxon>Hyella</taxon>
    </lineage>
</organism>
<evidence type="ECO:0000256" key="4">
    <source>
        <dbReference type="NCBIfam" id="TIGR01927"/>
    </source>
</evidence>
<dbReference type="InterPro" id="IPR029017">
    <property type="entry name" value="Enolase-like_N"/>
</dbReference>
<dbReference type="SFLD" id="SFLDG00180">
    <property type="entry name" value="muconate_cycloisomerase"/>
    <property type="match status" value="1"/>
</dbReference>
<evidence type="ECO:0000256" key="3">
    <source>
        <dbReference type="ARBA" id="ARBA00023239"/>
    </source>
</evidence>
<keyword evidence="3 7" id="KW-0456">Lyase</keyword>
<evidence type="ECO:0000259" key="6">
    <source>
        <dbReference type="Pfam" id="PF21508"/>
    </source>
</evidence>
<proteinExistence type="predicted"/>
<dbReference type="SFLD" id="SFLDF00009">
    <property type="entry name" value="o-succinylbenzoate_synthase"/>
    <property type="match status" value="1"/>
</dbReference>
<dbReference type="PANTHER" id="PTHR48073">
    <property type="entry name" value="O-SUCCINYLBENZOATE SYNTHASE-RELATED"/>
    <property type="match status" value="1"/>
</dbReference>
<keyword evidence="2" id="KW-0460">Magnesium</keyword>
<protein>
    <recommendedName>
        <fullName evidence="4">o-succinylbenzoate synthase</fullName>
        <ecNumber evidence="4">4.2.1.113</ecNumber>
    </recommendedName>
</protein>
<dbReference type="EMBL" id="CAACVJ010000002">
    <property type="protein sequence ID" value="VEP11324.1"/>
    <property type="molecule type" value="Genomic_DNA"/>
</dbReference>
<dbReference type="GO" id="GO:0009234">
    <property type="term" value="P:menaquinone biosynthetic process"/>
    <property type="evidence" value="ECO:0007669"/>
    <property type="project" value="UniProtKB-UniRule"/>
</dbReference>
<keyword evidence="8" id="KW-1185">Reference proteome</keyword>
<evidence type="ECO:0000313" key="7">
    <source>
        <dbReference type="EMBL" id="VEP11324.1"/>
    </source>
</evidence>
<dbReference type="GO" id="GO:0046872">
    <property type="term" value="F:metal ion binding"/>
    <property type="evidence" value="ECO:0007669"/>
    <property type="project" value="UniProtKB-KW"/>
</dbReference>
<reference evidence="7 8" key="1">
    <citation type="submission" date="2019-01" db="EMBL/GenBank/DDBJ databases">
        <authorList>
            <person name="Brito A."/>
        </authorList>
    </citation>
    <scope>NUCLEOTIDE SEQUENCE [LARGE SCALE GENOMIC DNA]</scope>
    <source>
        <strain evidence="7">1</strain>
    </source>
</reference>
<dbReference type="InterPro" id="IPR036849">
    <property type="entry name" value="Enolase-like_C_sf"/>
</dbReference>
<name>A0A563VIR5_9CYAN</name>
<keyword evidence="1" id="KW-0479">Metal-binding</keyword>
<dbReference type="PANTHER" id="PTHR48073:SF2">
    <property type="entry name" value="O-SUCCINYLBENZOATE SYNTHASE"/>
    <property type="match status" value="1"/>
</dbReference>
<evidence type="ECO:0000256" key="1">
    <source>
        <dbReference type="ARBA" id="ARBA00022723"/>
    </source>
</evidence>
<dbReference type="GO" id="GO:0043748">
    <property type="term" value="F:O-succinylbenzoate synthase activity"/>
    <property type="evidence" value="ECO:0007669"/>
    <property type="project" value="UniProtKB-EC"/>
</dbReference>
<gene>
    <name evidence="7" type="primary">menC</name>
    <name evidence="7" type="ORF">H1P_100028</name>
</gene>
<evidence type="ECO:0000259" key="5">
    <source>
        <dbReference type="Pfam" id="PF13378"/>
    </source>
</evidence>
<dbReference type="InterPro" id="IPR041338">
    <property type="entry name" value="OSBS_N"/>
</dbReference>
<evidence type="ECO:0000313" key="8">
    <source>
        <dbReference type="Proteomes" id="UP000320055"/>
    </source>
</evidence>
<dbReference type="SUPFAM" id="SSF54826">
    <property type="entry name" value="Enolase N-terminal domain-like"/>
    <property type="match status" value="1"/>
</dbReference>
<accession>A0A563VIR5</accession>
<dbReference type="AlphaFoldDB" id="A0A563VIR5"/>
<dbReference type="CDD" id="cd03320">
    <property type="entry name" value="OSBS"/>
    <property type="match status" value="1"/>
</dbReference>
<dbReference type="EC" id="4.2.1.113" evidence="4"/>
<dbReference type="Gene3D" id="3.20.20.120">
    <property type="entry name" value="Enolase-like C-terminal domain"/>
    <property type="match status" value="1"/>
</dbReference>
<dbReference type="Pfam" id="PF13378">
    <property type="entry name" value="MR_MLE_C"/>
    <property type="match status" value="1"/>
</dbReference>
<dbReference type="NCBIfam" id="TIGR01927">
    <property type="entry name" value="menC_gam_Gplu"/>
    <property type="match status" value="1"/>
</dbReference>
<feature type="domain" description="Enolase C-terminal" evidence="5">
    <location>
        <begin position="119"/>
        <end position="279"/>
    </location>
</feature>
<dbReference type="NCBIfam" id="NF002739">
    <property type="entry name" value="PRK02714.1"/>
    <property type="match status" value="1"/>
</dbReference>
<evidence type="ECO:0000256" key="2">
    <source>
        <dbReference type="ARBA" id="ARBA00022842"/>
    </source>
</evidence>
<dbReference type="SUPFAM" id="SSF51604">
    <property type="entry name" value="Enolase C-terminal domain-like"/>
    <property type="match status" value="1"/>
</dbReference>
<sequence length="299" mass="33687">MRTSHGVWKVREGIIITLRNSEGKIAQGEIAPIPWFGSEDTAEAAQFCQQQGNTITSEIITKIPTTLPACQFGFESALLSFNQEIKKVDENSLNYCYLLPTGKQVLEQEYQLKNKSSNPTFKWKIGIDETIQEIAIFKKLLVKLPHNARLRLDANGGLTIKQAQAWLEVTENNKMIEFIEQPLPPSNFQEMMVLQETYSTSLALDESVATISQLKDCYEKGWRDVFVIKSAIAGFPSHLRQFCQQHDLDLVFSSVFETSIGRQVALQLALELGNCDLGSAEALRDRAVGFSLDPWFSNY</sequence>
<dbReference type="Gene3D" id="3.30.390.10">
    <property type="entry name" value="Enolase-like, N-terminal domain"/>
    <property type="match status" value="1"/>
</dbReference>
<dbReference type="InterPro" id="IPR029065">
    <property type="entry name" value="Enolase_C-like"/>
</dbReference>
<dbReference type="SFLD" id="SFLDS00001">
    <property type="entry name" value="Enolase"/>
    <property type="match status" value="1"/>
</dbReference>
<feature type="domain" description="OSBS enolase-like N-terminal" evidence="6">
    <location>
        <begin position="9"/>
        <end position="79"/>
    </location>
</feature>
<dbReference type="Proteomes" id="UP000320055">
    <property type="component" value="Unassembled WGS sequence"/>
</dbReference>